<feature type="transmembrane region" description="Helical" evidence="7">
    <location>
        <begin position="492"/>
        <end position="510"/>
    </location>
</feature>
<keyword evidence="5 7" id="KW-0472">Membrane</keyword>
<dbReference type="Pfam" id="PF03124">
    <property type="entry name" value="EXS"/>
    <property type="match status" value="1"/>
</dbReference>
<feature type="transmembrane region" description="Helical" evidence="7">
    <location>
        <begin position="305"/>
        <end position="325"/>
    </location>
</feature>
<name>A0A1L8DUM5_9DIPT</name>
<dbReference type="CDD" id="cd14477">
    <property type="entry name" value="SPX_XPR1_like"/>
    <property type="match status" value="1"/>
</dbReference>
<evidence type="ECO:0000256" key="6">
    <source>
        <dbReference type="SAM" id="MobiDB-lite"/>
    </source>
</evidence>
<keyword evidence="4 7" id="KW-1133">Transmembrane helix</keyword>
<evidence type="ECO:0000259" key="8">
    <source>
        <dbReference type="PROSITE" id="PS51380"/>
    </source>
</evidence>
<dbReference type="GO" id="GO:0005794">
    <property type="term" value="C:Golgi apparatus"/>
    <property type="evidence" value="ECO:0007669"/>
    <property type="project" value="TreeGrafter"/>
</dbReference>
<organism evidence="10">
    <name type="scientific">Nyssomyia neivai</name>
    <dbReference type="NCBI Taxonomy" id="330878"/>
    <lineage>
        <taxon>Eukaryota</taxon>
        <taxon>Metazoa</taxon>
        <taxon>Ecdysozoa</taxon>
        <taxon>Arthropoda</taxon>
        <taxon>Hexapoda</taxon>
        <taxon>Insecta</taxon>
        <taxon>Pterygota</taxon>
        <taxon>Neoptera</taxon>
        <taxon>Endopterygota</taxon>
        <taxon>Diptera</taxon>
        <taxon>Nematocera</taxon>
        <taxon>Psychodoidea</taxon>
        <taxon>Psychodidae</taxon>
        <taxon>Nyssomyia</taxon>
    </lineage>
</organism>
<dbReference type="PANTHER" id="PTHR10783:SF127">
    <property type="entry name" value="LD30826P-RELATED"/>
    <property type="match status" value="1"/>
</dbReference>
<dbReference type="InterPro" id="IPR004342">
    <property type="entry name" value="EXS_C"/>
</dbReference>
<dbReference type="PROSITE" id="PS51382">
    <property type="entry name" value="SPX"/>
    <property type="match status" value="1"/>
</dbReference>
<feature type="transmembrane region" description="Helical" evidence="7">
    <location>
        <begin position="331"/>
        <end position="355"/>
    </location>
</feature>
<feature type="domain" description="EXS" evidence="8">
    <location>
        <begin position="420"/>
        <end position="624"/>
    </location>
</feature>
<dbReference type="AlphaFoldDB" id="A0A1L8DUM5"/>
<comment type="similarity">
    <text evidence="2">Belongs to the SYG1 (TC 2.A.94) family.</text>
</comment>
<evidence type="ECO:0000256" key="5">
    <source>
        <dbReference type="ARBA" id="ARBA00023136"/>
    </source>
</evidence>
<accession>A0A1L8DUM5</accession>
<dbReference type="InterPro" id="IPR004331">
    <property type="entry name" value="SPX_dom"/>
</dbReference>
<evidence type="ECO:0000256" key="7">
    <source>
        <dbReference type="SAM" id="Phobius"/>
    </source>
</evidence>
<dbReference type="PANTHER" id="PTHR10783">
    <property type="entry name" value="XENOTROPIC AND POLYTROPIC RETROVIRUS RECEPTOR 1-RELATED"/>
    <property type="match status" value="1"/>
</dbReference>
<evidence type="ECO:0000256" key="4">
    <source>
        <dbReference type="ARBA" id="ARBA00022989"/>
    </source>
</evidence>
<dbReference type="GO" id="GO:0000822">
    <property type="term" value="F:inositol hexakisphosphate binding"/>
    <property type="evidence" value="ECO:0007669"/>
    <property type="project" value="TreeGrafter"/>
</dbReference>
<comment type="subcellular location">
    <subcellularLocation>
        <location evidence="1">Membrane</location>
        <topology evidence="1">Multi-pass membrane protein</topology>
    </subcellularLocation>
</comment>
<evidence type="ECO:0000313" key="10">
    <source>
        <dbReference type="EMBL" id="JAV10142.1"/>
    </source>
</evidence>
<feature type="region of interest" description="Disordered" evidence="6">
    <location>
        <begin position="637"/>
        <end position="657"/>
    </location>
</feature>
<keyword evidence="3 7" id="KW-0812">Transmembrane</keyword>
<evidence type="ECO:0000256" key="3">
    <source>
        <dbReference type="ARBA" id="ARBA00022692"/>
    </source>
</evidence>
<dbReference type="GO" id="GO:0006817">
    <property type="term" value="P:phosphate ion transport"/>
    <property type="evidence" value="ECO:0007669"/>
    <property type="project" value="TreeGrafter"/>
</dbReference>
<dbReference type="GO" id="GO:0005886">
    <property type="term" value="C:plasma membrane"/>
    <property type="evidence" value="ECO:0007669"/>
    <property type="project" value="TreeGrafter"/>
</dbReference>
<dbReference type="PROSITE" id="PS51380">
    <property type="entry name" value="EXS"/>
    <property type="match status" value="1"/>
</dbReference>
<dbReference type="EMBL" id="GFDF01003942">
    <property type="protein sequence ID" value="JAV10142.1"/>
    <property type="molecule type" value="Transcribed_RNA"/>
</dbReference>
<evidence type="ECO:0000256" key="2">
    <source>
        <dbReference type="ARBA" id="ARBA00009665"/>
    </source>
</evidence>
<dbReference type="GO" id="GO:0016036">
    <property type="term" value="P:cellular response to phosphate starvation"/>
    <property type="evidence" value="ECO:0007669"/>
    <property type="project" value="TreeGrafter"/>
</dbReference>
<feature type="transmembrane region" description="Helical" evidence="7">
    <location>
        <begin position="266"/>
        <end position="284"/>
    </location>
</feature>
<dbReference type="Pfam" id="PF03105">
    <property type="entry name" value="SPX"/>
    <property type="match status" value="2"/>
</dbReference>
<evidence type="ECO:0000256" key="1">
    <source>
        <dbReference type="ARBA" id="ARBA00004141"/>
    </source>
</evidence>
<proteinExistence type="inferred from homology"/>
<reference evidence="10" key="1">
    <citation type="submission" date="2016-12" db="EMBL/GenBank/DDBJ databases">
        <title>An insight into the sialome and mialome of the sand fly, Nyssomyia neivai.</title>
        <authorList>
            <person name="Sebastian V."/>
            <person name="Goulart T.M."/>
            <person name="Oliveira W."/>
            <person name="Calvo E."/>
            <person name="Oliveira L.F."/>
            <person name="Pinto M.C."/>
            <person name="Rosselino A.M."/>
            <person name="Ribeiro J.M."/>
        </authorList>
    </citation>
    <scope>NUCLEOTIDE SEQUENCE</scope>
</reference>
<feature type="transmembrane region" description="Helical" evidence="7">
    <location>
        <begin position="392"/>
        <end position="413"/>
    </location>
</feature>
<feature type="transmembrane region" description="Helical" evidence="7">
    <location>
        <begin position="367"/>
        <end position="386"/>
    </location>
</feature>
<feature type="domain" description="SPX" evidence="9">
    <location>
        <begin position="1"/>
        <end position="168"/>
    </location>
</feature>
<protein>
    <submittedName>
        <fullName evidence="10">Putative small molecule transporter</fullName>
    </submittedName>
</protein>
<evidence type="ECO:0000259" key="9">
    <source>
        <dbReference type="PROSITE" id="PS51382"/>
    </source>
</evidence>
<sequence length="679" mass="79060">MKFAEHLTAHITPEWRKQYINYEEMKAMMYTTLEEAPSPEAVEEDVRKRHYSNFEENFFHYCEQELKKINTFFSEKLAESTRKFAALSTELKRCQEESQKGKSKKSSISKYTDIPYRKAQELRLAFSEFYLSVILLQNFCELNHTGFRKILKKHDKLLATDCGAKWRQEHVETSHFYTNKDIDRIISETESLVTLELEGGDRQRAMKRLRVPPLGEQQSPWITFKVGLFSGGFIVLFITVVLSAIFHESVGDNLKVAFRLYRGPLLLIQFLFLIGINIYGWRSSGVNHVLIFELDPRNHLSEQHLMELAAIMGVVWTLSMLSFLYSSSLSIPAFVNPLALSLIMLIFLCNPFKIFRPEARFWLLRKIGRIIAAPFCHVGFADFWLADQLNSLVTALLDFQFLICFYVTNGNWLEANDTRYHNDRDFILRPIVNCLPAWFRFAQCLRRYRDSKEAFPHLVNAGKYSTTFLVVIFSTLKSYHADTYESTFENPYVIMWLLSAFVSSVYAYLWDIKMDWGLFDKNAGENRFLREEIVYSSTSFYYFAIIEDAVLRFSWVVAFVLAESKILSGEVSTSITAPLEVFRRFVWNFFRLENEHLNNCGKFRAVRDISIAPIDSSDQTQILRMMDEMDGVTNRYGKLNRPKARKSKDPERKSLLSPYKGSLQDLTIDIGGTKKNCEN</sequence>
<feature type="transmembrane region" description="Helical" evidence="7">
    <location>
        <begin position="226"/>
        <end position="246"/>
    </location>
</feature>